<evidence type="ECO:0000313" key="3">
    <source>
        <dbReference type="Proteomes" id="UP000195521"/>
    </source>
</evidence>
<name>A0A1Y1JPC8_PLAGO</name>
<dbReference type="AlphaFoldDB" id="A0A1Y1JPC8"/>
<protein>
    <submittedName>
        <fullName evidence="2">Variable surface protein</fullName>
    </submittedName>
</protein>
<reference evidence="3" key="1">
    <citation type="submission" date="2017-04" db="EMBL/GenBank/DDBJ databases">
        <title>Plasmodium gonderi genome.</title>
        <authorList>
            <person name="Arisue N."/>
            <person name="Honma H."/>
            <person name="Kawai S."/>
            <person name="Tougan T."/>
            <person name="Tanabe K."/>
            <person name="Horii T."/>
        </authorList>
    </citation>
    <scope>NUCLEOTIDE SEQUENCE [LARGE SCALE GENOMIC DNA]</scope>
    <source>
        <strain evidence="3">ATCC 30045</strain>
    </source>
</reference>
<organism evidence="2 3">
    <name type="scientific">Plasmodium gonderi</name>
    <dbReference type="NCBI Taxonomy" id="77519"/>
    <lineage>
        <taxon>Eukaryota</taxon>
        <taxon>Sar</taxon>
        <taxon>Alveolata</taxon>
        <taxon>Apicomplexa</taxon>
        <taxon>Aconoidasida</taxon>
        <taxon>Haemosporida</taxon>
        <taxon>Plasmodiidae</taxon>
        <taxon>Plasmodium</taxon>
        <taxon>Plasmodium (Plasmodium)</taxon>
    </lineage>
</organism>
<feature type="transmembrane region" description="Helical" evidence="1">
    <location>
        <begin position="221"/>
        <end position="240"/>
    </location>
</feature>
<dbReference type="GeneID" id="39745149"/>
<dbReference type="EMBL" id="BDQF01000243">
    <property type="protein sequence ID" value="GAW84341.1"/>
    <property type="molecule type" value="Genomic_DNA"/>
</dbReference>
<accession>A0A1Y1JPC8</accession>
<evidence type="ECO:0000256" key="1">
    <source>
        <dbReference type="SAM" id="Phobius"/>
    </source>
</evidence>
<comment type="caution">
    <text evidence="2">The sequence shown here is derived from an EMBL/GenBank/DDBJ whole genome shotgun (WGS) entry which is preliminary data.</text>
</comment>
<keyword evidence="3" id="KW-1185">Reference proteome</keyword>
<dbReference type="Proteomes" id="UP000195521">
    <property type="component" value="Unassembled WGS sequence"/>
</dbReference>
<evidence type="ECO:0000313" key="2">
    <source>
        <dbReference type="EMBL" id="GAW84341.1"/>
    </source>
</evidence>
<keyword evidence="1" id="KW-0812">Transmembrane</keyword>
<keyword evidence="1" id="KW-0472">Membrane</keyword>
<sequence>MSSTIIVNEDFDFTGIFPRCRKEYNSITNDVDSTIKRVCSDIKKENNIWDVVFYSSCLNFVKYLNLIKGKSDKIDITASCKYLNYKLKENLKDKNHFNDEREYYNKIISSCNKNSIDGFDKCENNIVRLDEATYKILNDMNELYIYIDSIKQHRGESTLAVALLNIYKSLSEICKNNNNISFQKMLEIFEAENTEYLNGIPACTKITKILYSSNKRRIKTFILSTLIATSLILIITFIIYKCPINKHNLMKLNYQYTSCFSYLQQRTRKIINIWNKKYKEHTNVMNIHEGEYKNDADEIYCISYSSLDYG</sequence>
<gene>
    <name evidence="2" type="ORF">PGO_002450</name>
</gene>
<dbReference type="RefSeq" id="XP_028546930.1">
    <property type="nucleotide sequence ID" value="XM_028691129.1"/>
</dbReference>
<keyword evidence="1" id="KW-1133">Transmembrane helix</keyword>
<proteinExistence type="predicted"/>